<dbReference type="Proteomes" id="UP001501147">
    <property type="component" value="Unassembled WGS sequence"/>
</dbReference>
<dbReference type="SUPFAM" id="SSF56801">
    <property type="entry name" value="Acetyl-CoA synthetase-like"/>
    <property type="match status" value="1"/>
</dbReference>
<name>A0ABP9BJB7_9ACTN</name>
<dbReference type="InterPro" id="IPR015590">
    <property type="entry name" value="Aldehyde_DH_dom"/>
</dbReference>
<evidence type="ECO:0000256" key="1">
    <source>
        <dbReference type="ARBA" id="ARBA00006432"/>
    </source>
</evidence>
<dbReference type="InterPro" id="IPR016162">
    <property type="entry name" value="Ald_DH_N"/>
</dbReference>
<dbReference type="PANTHER" id="PTHR43201">
    <property type="entry name" value="ACYL-COA SYNTHETASE"/>
    <property type="match status" value="1"/>
</dbReference>
<dbReference type="InterPro" id="IPR016163">
    <property type="entry name" value="Ald_DH_C"/>
</dbReference>
<organism evidence="6 7">
    <name type="scientific">Streptomyces sanyensis</name>
    <dbReference type="NCBI Taxonomy" id="568869"/>
    <lineage>
        <taxon>Bacteria</taxon>
        <taxon>Bacillati</taxon>
        <taxon>Actinomycetota</taxon>
        <taxon>Actinomycetes</taxon>
        <taxon>Kitasatosporales</taxon>
        <taxon>Streptomycetaceae</taxon>
        <taxon>Streptomyces</taxon>
    </lineage>
</organism>
<comment type="caution">
    <text evidence="6">The sequence shown here is derived from an EMBL/GenBank/DDBJ whole genome shotgun (WGS) entry which is preliminary data.</text>
</comment>
<reference evidence="7" key="1">
    <citation type="journal article" date="2019" name="Int. J. Syst. Evol. Microbiol.">
        <title>The Global Catalogue of Microorganisms (GCM) 10K type strain sequencing project: providing services to taxonomists for standard genome sequencing and annotation.</title>
        <authorList>
            <consortium name="The Broad Institute Genomics Platform"/>
            <consortium name="The Broad Institute Genome Sequencing Center for Infectious Disease"/>
            <person name="Wu L."/>
            <person name="Ma J."/>
        </authorList>
    </citation>
    <scope>NUCLEOTIDE SEQUENCE [LARGE SCALE GENOMIC DNA]</scope>
    <source>
        <strain evidence="7">JCM 18324</strain>
    </source>
</reference>
<dbReference type="InterPro" id="IPR025110">
    <property type="entry name" value="AMP-bd_C"/>
</dbReference>
<dbReference type="Gene3D" id="3.40.50.12780">
    <property type="entry name" value="N-terminal domain of ligase-like"/>
    <property type="match status" value="1"/>
</dbReference>
<dbReference type="InterPro" id="IPR045851">
    <property type="entry name" value="AMP-bd_C_sf"/>
</dbReference>
<dbReference type="Pfam" id="PF00501">
    <property type="entry name" value="AMP-binding"/>
    <property type="match status" value="1"/>
</dbReference>
<evidence type="ECO:0000259" key="3">
    <source>
        <dbReference type="Pfam" id="PF00171"/>
    </source>
</evidence>
<evidence type="ECO:0000259" key="4">
    <source>
        <dbReference type="Pfam" id="PF00501"/>
    </source>
</evidence>
<dbReference type="InterPro" id="IPR016161">
    <property type="entry name" value="Ald_DH/histidinol_DH"/>
</dbReference>
<accession>A0ABP9BJB7</accession>
<evidence type="ECO:0000313" key="7">
    <source>
        <dbReference type="Proteomes" id="UP001501147"/>
    </source>
</evidence>
<dbReference type="Gene3D" id="3.30.300.30">
    <property type="match status" value="1"/>
</dbReference>
<keyword evidence="7" id="KW-1185">Reference proteome</keyword>
<dbReference type="Gene3D" id="3.40.309.10">
    <property type="entry name" value="Aldehyde Dehydrogenase, Chain A, domain 2"/>
    <property type="match status" value="1"/>
</dbReference>
<dbReference type="Pfam" id="PF00171">
    <property type="entry name" value="Aldedh"/>
    <property type="match status" value="1"/>
</dbReference>
<evidence type="ECO:0000313" key="6">
    <source>
        <dbReference type="EMBL" id="GAA4796441.1"/>
    </source>
</evidence>
<feature type="domain" description="Aldehyde dehydrogenase" evidence="3">
    <location>
        <begin position="572"/>
        <end position="866"/>
    </location>
</feature>
<dbReference type="Pfam" id="PF13193">
    <property type="entry name" value="AMP-binding_C"/>
    <property type="match status" value="1"/>
</dbReference>
<feature type="domain" description="AMP-dependent synthetase/ligase" evidence="4">
    <location>
        <begin position="13"/>
        <end position="349"/>
    </location>
</feature>
<evidence type="ECO:0000256" key="2">
    <source>
        <dbReference type="ARBA" id="ARBA00023002"/>
    </source>
</evidence>
<gene>
    <name evidence="6" type="ORF">GCM10023329_56530</name>
</gene>
<protein>
    <submittedName>
        <fullName evidence="6">Uncharacterized protein</fullName>
    </submittedName>
</protein>
<dbReference type="SUPFAM" id="SSF53720">
    <property type="entry name" value="ALDH-like"/>
    <property type="match status" value="1"/>
</dbReference>
<dbReference type="CDD" id="cd04433">
    <property type="entry name" value="AFD_class_I"/>
    <property type="match status" value="1"/>
</dbReference>
<dbReference type="InterPro" id="IPR042099">
    <property type="entry name" value="ANL_N_sf"/>
</dbReference>
<dbReference type="EMBL" id="BAABJV010000028">
    <property type="protein sequence ID" value="GAA4796441.1"/>
    <property type="molecule type" value="Genomic_DNA"/>
</dbReference>
<sequence length="914" mass="99240">MYNGEISMPSVPEEKPAVVARRASVSRHALGHGVETMRRALYERGVRAGDRVVLSGDNTIEFYTALLSLIASDVSIVVLDEEQLTRMPDPLAAVHAQHAVLQGDRARRTPGSVALRELWDYGAGEVRAADVGGAADLPDPGTVAWRRREDGLILRSSGTTGEPHAVVKSGGSFLDNCLRTAERVRYRPDDVLLPLLPMTHQYGLSVALLGWMTGTRLVVVPPAHLSEALRLGKRHRATVVDAPPRTYQAVLNLAVRSPGLLEDLSSVRLWCVGGGPLEGRLAERFHHATGHRLLDGYGSTELGNVAHALPEAPGLVRALTGVDLKVVDAAGAEVPAGRVGELLVRSPDQYQGQLGEDGRTVPVERGWQNTGDIASVASDGHLTVLGRRSALSRSGFTVYPAEVQRRLAEAGVVTACAVVKDTERGERLVTVVADPGRRSHAHWRREISTHLASYEAPDHVFVVDELPQNAFGKVDLARVEAFAEAATAQRLGTATVLMERFRADARLADTLAALSRTADHVQSERDRFVEVLTQITDRKAAEVEIDGFVATLRGAAAEYALHQPPTVPASWVFMPSNMVLYSYALYLLVPACFTTRISFRPSSRIREVTLRLHELLAPVHGLDITAFTGTQGAYTDSIRGNPGTVVFTGRYENAEELRVALGSEQLLLFFGQGVNPFIITGQADIPRAAADGVRIRMLNSGQDCLAPDIYFVHRPVAEEFREQLARHVGALTFGPAADPTRDYGSIQDPAVLQQVTRYLIANRHRIRHGGAVDVAESHVLPTVLAWDATEPLDVSEQFAPVFNLVVYDDESTLRRVLDTLPFTERAFGASVYGADDALVDFLRERHMVSVDATLIEIENGNKPFGGRGVRAGYAALRGQRHPQPLLISKAVAEYWSRLRSGARGGGQLVAAAAQ</sequence>
<comment type="similarity">
    <text evidence="1">Belongs to the ATP-dependent AMP-binding enzyme family.</text>
</comment>
<dbReference type="InterPro" id="IPR000873">
    <property type="entry name" value="AMP-dep_synth/lig_dom"/>
</dbReference>
<dbReference type="PANTHER" id="PTHR43201:SF8">
    <property type="entry name" value="ACYL-COA SYNTHETASE FAMILY MEMBER 3"/>
    <property type="match status" value="1"/>
</dbReference>
<evidence type="ECO:0000259" key="5">
    <source>
        <dbReference type="Pfam" id="PF13193"/>
    </source>
</evidence>
<feature type="domain" description="AMP-binding enzyme C-terminal" evidence="5">
    <location>
        <begin position="407"/>
        <end position="473"/>
    </location>
</feature>
<dbReference type="Gene3D" id="3.40.605.10">
    <property type="entry name" value="Aldehyde Dehydrogenase, Chain A, domain 1"/>
    <property type="match status" value="1"/>
</dbReference>
<keyword evidence="2" id="KW-0560">Oxidoreductase</keyword>
<proteinExistence type="inferred from homology"/>